<dbReference type="Proteomes" id="UP000014107">
    <property type="component" value="Unassembled WGS sequence"/>
</dbReference>
<evidence type="ECO:0000313" key="5">
    <source>
        <dbReference type="Proteomes" id="UP000014107"/>
    </source>
</evidence>
<feature type="transmembrane region" description="Helical" evidence="1">
    <location>
        <begin position="87"/>
        <end position="113"/>
    </location>
</feature>
<accession>A0AAV3IU54</accession>
<comment type="caution">
    <text evidence="3">The sequence shown here is derived from an EMBL/GenBank/DDBJ whole genome shotgun (WGS) entry which is preliminary data.</text>
</comment>
<dbReference type="Proteomes" id="UP000014104">
    <property type="component" value="Unassembled WGS sequence"/>
</dbReference>
<proteinExistence type="predicted"/>
<evidence type="ECO:0000313" key="4">
    <source>
        <dbReference type="Proteomes" id="UP000014104"/>
    </source>
</evidence>
<evidence type="ECO:0000313" key="3">
    <source>
        <dbReference type="EMBL" id="EOU15772.1"/>
    </source>
</evidence>
<dbReference type="EMBL" id="ASWL01000009">
    <property type="protein sequence ID" value="EOU15772.1"/>
    <property type="molecule type" value="Genomic_DNA"/>
</dbReference>
<keyword evidence="1" id="KW-0812">Transmembrane</keyword>
<keyword evidence="4" id="KW-1185">Reference proteome</keyword>
<sequence length="641" mass="75261">MGNNKKKYLLIDLIKKKISFFLNKNQFKITWRIEDRNVDRTIDMFVARQLLLKILKVSLVVGSVIMLDRFLLKRFEVITINSSDLLNYIIGGLGIAGIFLGLYGSNIMSIYSAKYTDAPKRIRELFEKDRLTTKIVNTISNYFFSCTLTLFLLVLKIKIGLVYVLWLSLYTLVILVSYRELGNSSLRLVESFNLASEPIQNLNRVMGFFNYKYKGMMSDVSLQNHLKKIASKNVMDLNLIAQYNIDSGEKINKTAVDFSIRLLAVIFKYWEYCDSIPYNSKWFKESLVYPRWHLANASSLDVYIETGSHLSPEMKINDEWFEEEILDIEKSIIGYLTSNKDTKALVSVLQVLNSNVSKADSLKKIEIIVKFTRKIHSLLNTVIVAEHAKEYDEQKLELIETFLVLYRSLIAQSNIIIESIDFDEIYFQFKNKEKFSEIINNEKYWKLFNGIETEENIEKRQITSKEYLTGLIKLDKEFYVKRFIEKNILATYDNVVEYGKLLFEDKYFFESYVVFNHLSLCKKQMDVILSNYSNDLGEEPVVKKEQDNKNRFQIVDEYLFKCSLRVYAKVNDLKVEFPDVIGYLFNIYTEKTLSSIFENDVELFTREIGQFKEISEYQFFNIQNSITDKKIIMLQCFYLPK</sequence>
<protein>
    <submittedName>
        <fullName evidence="3">Uncharacterized protein</fullName>
    </submittedName>
</protein>
<keyword evidence="1" id="KW-0472">Membrane</keyword>
<reference evidence="2 4" key="1">
    <citation type="submission" date="2013-03" db="EMBL/GenBank/DDBJ databases">
        <title>The Genome Sequence of Enterococcus avium ATCC_14025 (Illumina only assembly).</title>
        <authorList>
            <consortium name="The Broad Institute Genomics Platform"/>
            <consortium name="The Broad Institute Genome Sequencing Center for Infectious Disease"/>
            <person name="Earl A."/>
            <person name="Russ C."/>
            <person name="Gilmore M."/>
            <person name="Surin D."/>
            <person name="Walker B."/>
            <person name="Young S."/>
            <person name="Zeng Q."/>
            <person name="Gargeya S."/>
            <person name="Fitzgerald M."/>
            <person name="Haas B."/>
            <person name="Abouelleil A."/>
            <person name="Allen A.W."/>
            <person name="Alvarado L."/>
            <person name="Arachchi H.M."/>
            <person name="Berlin A.M."/>
            <person name="Chapman S.B."/>
            <person name="Gainer-Dewar J."/>
            <person name="Goldberg J."/>
            <person name="Griggs A."/>
            <person name="Gujja S."/>
            <person name="Hansen M."/>
            <person name="Howarth C."/>
            <person name="Imamovic A."/>
            <person name="Ireland A."/>
            <person name="Larimer J."/>
            <person name="McCowan C."/>
            <person name="Murphy C."/>
            <person name="Pearson M."/>
            <person name="Poon T.W."/>
            <person name="Priest M."/>
            <person name="Roberts A."/>
            <person name="Saif S."/>
            <person name="Shea T."/>
            <person name="Sisk P."/>
            <person name="Sykes S."/>
            <person name="Wortman J."/>
            <person name="Nusbaum C."/>
            <person name="Birren B."/>
        </authorList>
    </citation>
    <scope>NUCLEOTIDE SEQUENCE [LARGE SCALE GENOMIC DNA]</scope>
    <source>
        <strain evidence="2 4">ATCC 14025</strain>
    </source>
</reference>
<dbReference type="EMBL" id="AHYV01000043">
    <property type="protein sequence ID" value="EOT39673.1"/>
    <property type="molecule type" value="Genomic_DNA"/>
</dbReference>
<evidence type="ECO:0000313" key="2">
    <source>
        <dbReference type="EMBL" id="EOT39673.1"/>
    </source>
</evidence>
<reference evidence="3 5" key="2">
    <citation type="submission" date="2013-03" db="EMBL/GenBank/DDBJ databases">
        <title>The Genome Sequence of Enterococcus avium ATCC_14025 (PacBio/Illumina hybrid assembly).</title>
        <authorList>
            <consortium name="The Broad Institute Genomics Platform"/>
            <consortium name="The Broad Institute Genome Sequencing Center for Infectious Disease"/>
            <person name="Earl A."/>
            <person name="Russ C."/>
            <person name="Gilmore M."/>
            <person name="Surin D."/>
            <person name="Walker B."/>
            <person name="Young S."/>
            <person name="Zeng Q."/>
            <person name="Gargeya S."/>
            <person name="Fitzgerald M."/>
            <person name="Haas B."/>
            <person name="Abouelleil A."/>
            <person name="Allen A.W."/>
            <person name="Alvarado L."/>
            <person name="Arachchi H.M."/>
            <person name="Berlin A.M."/>
            <person name="Chapman S.B."/>
            <person name="Gainer-Dewar J."/>
            <person name="Goldberg J."/>
            <person name="Griggs A."/>
            <person name="Gujja S."/>
            <person name="Hansen M."/>
            <person name="Howarth C."/>
            <person name="Imamovic A."/>
            <person name="Ireland A."/>
            <person name="Larimer J."/>
            <person name="McCowan C."/>
            <person name="Murphy C."/>
            <person name="Pearson M."/>
            <person name="Poon T.W."/>
            <person name="Priest M."/>
            <person name="Roberts A."/>
            <person name="Saif S."/>
            <person name="Shea T."/>
            <person name="Sisk P."/>
            <person name="Sykes S."/>
            <person name="Wortman J."/>
            <person name="Nusbaum C."/>
            <person name="Birren B."/>
        </authorList>
    </citation>
    <scope>NUCLEOTIDE SEQUENCE [LARGE SCALE GENOMIC DNA]</scope>
    <source>
        <strain evidence="3 5">ATCC 14025</strain>
    </source>
</reference>
<feature type="transmembrane region" description="Helical" evidence="1">
    <location>
        <begin position="161"/>
        <end position="178"/>
    </location>
</feature>
<evidence type="ECO:0000256" key="1">
    <source>
        <dbReference type="SAM" id="Phobius"/>
    </source>
</evidence>
<dbReference type="RefSeq" id="WP_016181712.1">
    <property type="nucleotide sequence ID" value="NZ_KE136367.1"/>
</dbReference>
<organism evidence="3 5">
    <name type="scientific">Enterococcus avium ATCC 14025</name>
    <dbReference type="NCBI Taxonomy" id="1140002"/>
    <lineage>
        <taxon>Bacteria</taxon>
        <taxon>Bacillati</taxon>
        <taxon>Bacillota</taxon>
        <taxon>Bacilli</taxon>
        <taxon>Lactobacillales</taxon>
        <taxon>Enterococcaceae</taxon>
        <taxon>Enterococcus</taxon>
    </lineage>
</organism>
<keyword evidence="1" id="KW-1133">Transmembrane helix</keyword>
<dbReference type="AlphaFoldDB" id="A0AAV3IU54"/>
<name>A0AAV3IU54_ENTAV</name>
<feature type="transmembrane region" description="Helical" evidence="1">
    <location>
        <begin position="134"/>
        <end position="155"/>
    </location>
</feature>
<feature type="transmembrane region" description="Helical" evidence="1">
    <location>
        <begin position="50"/>
        <end position="67"/>
    </location>
</feature>
<gene>
    <name evidence="3" type="ORF">I570_04427</name>
    <name evidence="2" type="ORF">OMU_03945</name>
</gene>